<evidence type="ECO:0000313" key="2">
    <source>
        <dbReference type="Proteomes" id="UP000677803"/>
    </source>
</evidence>
<organism evidence="1 2">
    <name type="scientific">Menidia menidia</name>
    <name type="common">Atlantic silverside</name>
    <dbReference type="NCBI Taxonomy" id="238744"/>
    <lineage>
        <taxon>Eukaryota</taxon>
        <taxon>Metazoa</taxon>
        <taxon>Chordata</taxon>
        <taxon>Craniata</taxon>
        <taxon>Vertebrata</taxon>
        <taxon>Euteleostomi</taxon>
        <taxon>Actinopterygii</taxon>
        <taxon>Neopterygii</taxon>
        <taxon>Teleostei</taxon>
        <taxon>Neoteleostei</taxon>
        <taxon>Acanthomorphata</taxon>
        <taxon>Ovalentaria</taxon>
        <taxon>Atherinomorphae</taxon>
        <taxon>Atheriniformes</taxon>
        <taxon>Atherinopsidae</taxon>
        <taxon>Menidiinae</taxon>
        <taxon>Menidia</taxon>
    </lineage>
</organism>
<proteinExistence type="predicted"/>
<reference evidence="1" key="1">
    <citation type="submission" date="2021-05" db="EMBL/GenBank/DDBJ databases">
        <authorList>
            <person name="Tigano A."/>
        </authorList>
    </citation>
    <scope>NUCLEOTIDE SEQUENCE</scope>
</reference>
<protein>
    <submittedName>
        <fullName evidence="1">(Atlantic silverside) hypothetical protein</fullName>
    </submittedName>
</protein>
<sequence length="93" mass="10273">MPYNVVSSPPYLFPLYTNDCISSHTSIKLVQLAHDTTVLGLIKDDNETSYRVHACNDLVASGRDRKPNAVVQVAVIDPHKQQLVSHASTEIVE</sequence>
<feature type="non-terminal residue" evidence="1">
    <location>
        <position position="1"/>
    </location>
</feature>
<gene>
    <name evidence="1" type="ORF">MMEN_LOCUS12267</name>
</gene>
<comment type="caution">
    <text evidence="1">The sequence shown here is derived from an EMBL/GenBank/DDBJ whole genome shotgun (WGS) entry which is preliminary data.</text>
</comment>
<dbReference type="EMBL" id="CAJRST010013335">
    <property type="protein sequence ID" value="CAG5928608.1"/>
    <property type="molecule type" value="Genomic_DNA"/>
</dbReference>
<dbReference type="OrthoDB" id="159395at2759"/>
<accession>A0A8S4BBA5</accession>
<dbReference type="AlphaFoldDB" id="A0A8S4BBA5"/>
<evidence type="ECO:0000313" key="1">
    <source>
        <dbReference type="EMBL" id="CAG5928608.1"/>
    </source>
</evidence>
<keyword evidence="2" id="KW-1185">Reference proteome</keyword>
<name>A0A8S4BBA5_9TELE</name>
<dbReference type="Proteomes" id="UP000677803">
    <property type="component" value="Unassembled WGS sequence"/>
</dbReference>